<dbReference type="PANTHER" id="PTHR30055">
    <property type="entry name" value="HTH-TYPE TRANSCRIPTIONAL REGULATOR RUTR"/>
    <property type="match status" value="1"/>
</dbReference>
<proteinExistence type="predicted"/>
<reference evidence="8" key="1">
    <citation type="submission" date="2023-07" db="EMBL/GenBank/DDBJ databases">
        <title>30 novel species of actinomycetes from the DSMZ collection.</title>
        <authorList>
            <person name="Nouioui I."/>
        </authorList>
    </citation>
    <scope>NUCLEOTIDE SEQUENCE [LARGE SCALE GENOMIC DNA]</scope>
    <source>
        <strain evidence="8">DSM 41770</strain>
    </source>
</reference>
<dbReference type="Pfam" id="PF00440">
    <property type="entry name" value="TetR_N"/>
    <property type="match status" value="1"/>
</dbReference>
<dbReference type="InterPro" id="IPR036271">
    <property type="entry name" value="Tet_transcr_reg_TetR-rel_C_sf"/>
</dbReference>
<protein>
    <submittedName>
        <fullName evidence="7">ScbR family autoregulator-binding transcription factor</fullName>
    </submittedName>
</protein>
<dbReference type="InterPro" id="IPR001647">
    <property type="entry name" value="HTH_TetR"/>
</dbReference>
<dbReference type="InterPro" id="IPR023772">
    <property type="entry name" value="DNA-bd_HTH_TetR-type_CS"/>
</dbReference>
<keyword evidence="8" id="KW-1185">Reference proteome</keyword>
<evidence type="ECO:0000256" key="4">
    <source>
        <dbReference type="PROSITE-ProRule" id="PRU00335"/>
    </source>
</evidence>
<dbReference type="EMBL" id="JAVREX010000011">
    <property type="protein sequence ID" value="MDT0430603.1"/>
    <property type="molecule type" value="Genomic_DNA"/>
</dbReference>
<dbReference type="PROSITE" id="PS50977">
    <property type="entry name" value="HTH_TETR_2"/>
    <property type="match status" value="1"/>
</dbReference>
<name>A0ABU2RSR8_9ACTN</name>
<gene>
    <name evidence="7" type="ORF">RM649_23505</name>
</gene>
<dbReference type="SUPFAM" id="SSF46689">
    <property type="entry name" value="Homeodomain-like"/>
    <property type="match status" value="1"/>
</dbReference>
<feature type="DNA-binding region" description="H-T-H motif" evidence="4">
    <location>
        <begin position="31"/>
        <end position="50"/>
    </location>
</feature>
<dbReference type="SUPFAM" id="SSF48498">
    <property type="entry name" value="Tetracyclin repressor-like, C-terminal domain"/>
    <property type="match status" value="1"/>
</dbReference>
<dbReference type="InterPro" id="IPR047923">
    <property type="entry name" value="ArpA-like"/>
</dbReference>
<evidence type="ECO:0000256" key="5">
    <source>
        <dbReference type="SAM" id="MobiDB-lite"/>
    </source>
</evidence>
<dbReference type="InterPro" id="IPR009057">
    <property type="entry name" value="Homeodomain-like_sf"/>
</dbReference>
<dbReference type="PROSITE" id="PS01081">
    <property type="entry name" value="HTH_TETR_1"/>
    <property type="match status" value="1"/>
</dbReference>
<dbReference type="Gene3D" id="1.10.357.10">
    <property type="entry name" value="Tetracycline Repressor, domain 2"/>
    <property type="match status" value="1"/>
</dbReference>
<feature type="domain" description="HTH tetR-type" evidence="6">
    <location>
        <begin position="8"/>
        <end position="68"/>
    </location>
</feature>
<dbReference type="RefSeq" id="WP_200695126.1">
    <property type="nucleotide sequence ID" value="NZ_JAVREX010000011.1"/>
</dbReference>
<evidence type="ECO:0000313" key="8">
    <source>
        <dbReference type="Proteomes" id="UP001183777"/>
    </source>
</evidence>
<dbReference type="PRINTS" id="PR00455">
    <property type="entry name" value="HTHTETR"/>
</dbReference>
<evidence type="ECO:0000256" key="2">
    <source>
        <dbReference type="ARBA" id="ARBA00023125"/>
    </source>
</evidence>
<keyword evidence="2 4" id="KW-0238">DNA-binding</keyword>
<dbReference type="NCBIfam" id="NF041196">
    <property type="entry name" value="ScbR_bind_reg"/>
    <property type="match status" value="1"/>
</dbReference>
<dbReference type="Proteomes" id="UP001183777">
    <property type="component" value="Unassembled WGS sequence"/>
</dbReference>
<accession>A0ABU2RSR8</accession>
<sequence>MGKHARSEHTLELLLVSAAEQFATHGFARATLADVSHAAGVTKGALFFHFPTKDALADAVQLRGLELVESTLARLRADETSCLQVIVDVTHTLNRLLREDLFLRASVRITRELPRTGATDGGRAHDFYLAWLSRLWPLVDEACRNGELPPGRSVPARTVVTAAVSGVETLVWIGLPPPDVEKWLSHLWQLAYAGAPRRIRTTPAHPEATRVRGESAAGHS</sequence>
<evidence type="ECO:0000259" key="6">
    <source>
        <dbReference type="PROSITE" id="PS50977"/>
    </source>
</evidence>
<dbReference type="InterPro" id="IPR050109">
    <property type="entry name" value="HTH-type_TetR-like_transc_reg"/>
</dbReference>
<evidence type="ECO:0000256" key="1">
    <source>
        <dbReference type="ARBA" id="ARBA00023015"/>
    </source>
</evidence>
<evidence type="ECO:0000256" key="3">
    <source>
        <dbReference type="ARBA" id="ARBA00023163"/>
    </source>
</evidence>
<feature type="region of interest" description="Disordered" evidence="5">
    <location>
        <begin position="201"/>
        <end position="220"/>
    </location>
</feature>
<keyword evidence="1" id="KW-0805">Transcription regulation</keyword>
<keyword evidence="3" id="KW-0804">Transcription</keyword>
<dbReference type="PANTHER" id="PTHR30055:SF234">
    <property type="entry name" value="HTH-TYPE TRANSCRIPTIONAL REGULATOR BETI"/>
    <property type="match status" value="1"/>
</dbReference>
<comment type="caution">
    <text evidence="7">The sequence shown here is derived from an EMBL/GenBank/DDBJ whole genome shotgun (WGS) entry which is preliminary data.</text>
</comment>
<organism evidence="7 8">
    <name type="scientific">Streptomyces salyersiae</name>
    <dbReference type="NCBI Taxonomy" id="3075530"/>
    <lineage>
        <taxon>Bacteria</taxon>
        <taxon>Bacillati</taxon>
        <taxon>Actinomycetota</taxon>
        <taxon>Actinomycetes</taxon>
        <taxon>Kitasatosporales</taxon>
        <taxon>Streptomycetaceae</taxon>
        <taxon>Streptomyces</taxon>
    </lineage>
</organism>
<evidence type="ECO:0000313" key="7">
    <source>
        <dbReference type="EMBL" id="MDT0430603.1"/>
    </source>
</evidence>